<gene>
    <name evidence="2" type="ORF">CHH28_19125</name>
</gene>
<protein>
    <submittedName>
        <fullName evidence="2">Uncharacterized protein</fullName>
    </submittedName>
</protein>
<organism evidence="2 3">
    <name type="scientific">Bacterioplanes sanyensis</name>
    <dbReference type="NCBI Taxonomy" id="1249553"/>
    <lineage>
        <taxon>Bacteria</taxon>
        <taxon>Pseudomonadati</taxon>
        <taxon>Pseudomonadota</taxon>
        <taxon>Gammaproteobacteria</taxon>
        <taxon>Oceanospirillales</taxon>
        <taxon>Oceanospirillaceae</taxon>
        <taxon>Bacterioplanes</taxon>
    </lineage>
</organism>
<dbReference type="EMBL" id="CP022530">
    <property type="protein sequence ID" value="ASP40647.1"/>
    <property type="molecule type" value="Genomic_DNA"/>
</dbReference>
<proteinExistence type="predicted"/>
<dbReference type="PROSITE" id="PS51257">
    <property type="entry name" value="PROKAR_LIPOPROTEIN"/>
    <property type="match status" value="1"/>
</dbReference>
<dbReference type="Proteomes" id="UP000202440">
    <property type="component" value="Chromosome"/>
</dbReference>
<name>A0A222FNQ7_9GAMM</name>
<dbReference type="AlphaFoldDB" id="A0A222FNQ7"/>
<sequence length="828" mass="90702">MKQWTHIGCGAVLALMLAACGGGGNDYDGELATEGGSGDGTTDQPSTPQPDVPETPDDVSNTDCSAEVDRFAEQLWQPVLSGSCLTCHQSGGIAASSGLVLQAGNDSTALSTNLQRVSDYIASNGSGLLVQKPLGQVAHGGGAVISPNSAEHQAMLTWLQTDPVSCSTDGEEPEAPDKQIGSVWQGVNNAGASDTLRKAALLFAGRLPTAAEVQSLGDGSDESLRRVIRGLMTGEGFDQFVLEGANDRLLTNKWANGRTPALDLLYDGGDRFPYIEARLQPLNEAVNNATSEAQREAAERARNQAWERTNEALAMAPLQLIRYIVTSERPYTEVLTADYIMVNPYSNDVYNTGVSFANDQNEDDWRPARITSGYSLGPLPHAGVLSSQMFLARYPSTDTNRNRARSRWAYYFFLGVDIEGLAVRSMDPDALADNNNPTMNNPACTGCHTVMDPVAGAFQNFGDSGLYRDAWDGDDSLPDTYKDSGLYQEGDLWYRDMRIPGFNGAELPQSQQSQGLQWLAQQMVADARFASGTVQFWWPAVFAAEPLAAPTETSDQDYAQRLAVYQEQQRMIADFAQRLRSGASGNGAYNLKDMLVDMAVSPAFRADTVVPGSTPLASDMGRGQLLTAEQLNRKLEASTGGRWHHVWNEDDALLLDAYYGIYGGIDSDTVVERGRQLNTMMYAVANRMSSEMVCSLVVNEFEQPQSQRVLFTEVESTDTPQSNATSVRLQVNRLIDRLWGNPLTDLNTEQTQVYALFEEVWQSRLNSAPSDYLFYNDANEPHDDNDEYCRLDWDNADNGALLRDPNHTLRAWMAVLSYLLADFAVLHE</sequence>
<dbReference type="OrthoDB" id="9785394at2"/>
<reference evidence="2 3" key="1">
    <citation type="submission" date="2017-07" db="EMBL/GenBank/DDBJ databases">
        <title>Annotated genome sequence of Bacterioplanes sanyensis isolated from Red Sea.</title>
        <authorList>
            <person name="Rehman Z.U."/>
        </authorList>
    </citation>
    <scope>NUCLEOTIDE SEQUENCE [LARGE SCALE GENOMIC DNA]</scope>
    <source>
        <strain evidence="2 3">NV9</strain>
    </source>
</reference>
<dbReference type="KEGG" id="bsan:CHH28_19125"/>
<keyword evidence="3" id="KW-1185">Reference proteome</keyword>
<accession>A0A222FNQ7</accession>
<feature type="region of interest" description="Disordered" evidence="1">
    <location>
        <begin position="30"/>
        <end position="63"/>
    </location>
</feature>
<evidence type="ECO:0000313" key="3">
    <source>
        <dbReference type="Proteomes" id="UP000202440"/>
    </source>
</evidence>
<evidence type="ECO:0000313" key="2">
    <source>
        <dbReference type="EMBL" id="ASP40647.1"/>
    </source>
</evidence>
<dbReference type="RefSeq" id="WP_094061809.1">
    <property type="nucleotide sequence ID" value="NZ_CP022530.1"/>
</dbReference>
<evidence type="ECO:0000256" key="1">
    <source>
        <dbReference type="SAM" id="MobiDB-lite"/>
    </source>
</evidence>